<dbReference type="EMBL" id="UINC01002291">
    <property type="protein sequence ID" value="SUZ95070.1"/>
    <property type="molecule type" value="Genomic_DNA"/>
</dbReference>
<dbReference type="AlphaFoldDB" id="A0A381RT75"/>
<evidence type="ECO:0000256" key="1">
    <source>
        <dbReference type="ARBA" id="ARBA00004383"/>
    </source>
</evidence>
<keyword evidence="6 11" id="KW-0812">Transmembrane</keyword>
<dbReference type="PROSITE" id="PS52015">
    <property type="entry name" value="TONB_CTD"/>
    <property type="match status" value="1"/>
</dbReference>
<evidence type="ECO:0000256" key="6">
    <source>
        <dbReference type="ARBA" id="ARBA00022692"/>
    </source>
</evidence>
<evidence type="ECO:0000259" key="12">
    <source>
        <dbReference type="PROSITE" id="PS52015"/>
    </source>
</evidence>
<organism evidence="13">
    <name type="scientific">marine metagenome</name>
    <dbReference type="NCBI Taxonomy" id="408172"/>
    <lineage>
        <taxon>unclassified sequences</taxon>
        <taxon>metagenomes</taxon>
        <taxon>ecological metagenomes</taxon>
    </lineage>
</organism>
<evidence type="ECO:0000256" key="8">
    <source>
        <dbReference type="ARBA" id="ARBA00022989"/>
    </source>
</evidence>
<dbReference type="GO" id="GO:0005886">
    <property type="term" value="C:plasma membrane"/>
    <property type="evidence" value="ECO:0007669"/>
    <property type="project" value="UniProtKB-SubCell"/>
</dbReference>
<dbReference type="PANTHER" id="PTHR33446">
    <property type="entry name" value="PROTEIN TONB-RELATED"/>
    <property type="match status" value="1"/>
</dbReference>
<keyword evidence="7" id="KW-0653">Protein transport</keyword>
<dbReference type="GO" id="GO:0055085">
    <property type="term" value="P:transmembrane transport"/>
    <property type="evidence" value="ECO:0007669"/>
    <property type="project" value="InterPro"/>
</dbReference>
<keyword evidence="5" id="KW-0997">Cell inner membrane</keyword>
<name>A0A381RT75_9ZZZZ</name>
<feature type="compositionally biased region" description="Acidic residues" evidence="10">
    <location>
        <begin position="90"/>
        <end position="100"/>
    </location>
</feature>
<evidence type="ECO:0000256" key="4">
    <source>
        <dbReference type="ARBA" id="ARBA00022475"/>
    </source>
</evidence>
<comment type="subcellular location">
    <subcellularLocation>
        <location evidence="1">Cell inner membrane</location>
        <topology evidence="1">Single-pass membrane protein</topology>
        <orientation evidence="1">Periplasmic side</orientation>
    </subcellularLocation>
</comment>
<dbReference type="Gene3D" id="3.30.1150.10">
    <property type="match status" value="1"/>
</dbReference>
<keyword evidence="8 11" id="KW-1133">Transmembrane helix</keyword>
<gene>
    <name evidence="13" type="ORF">METZ01_LOCUS47924</name>
</gene>
<dbReference type="InterPro" id="IPR051045">
    <property type="entry name" value="TonB-dependent_transducer"/>
</dbReference>
<accession>A0A381RT75</accession>
<evidence type="ECO:0000256" key="11">
    <source>
        <dbReference type="SAM" id="Phobius"/>
    </source>
</evidence>
<feature type="domain" description="TonB C-terminal" evidence="12">
    <location>
        <begin position="129"/>
        <end position="223"/>
    </location>
</feature>
<dbReference type="InterPro" id="IPR006260">
    <property type="entry name" value="TonB/TolA_C"/>
</dbReference>
<protein>
    <recommendedName>
        <fullName evidence="12">TonB C-terminal domain-containing protein</fullName>
    </recommendedName>
</protein>
<comment type="similarity">
    <text evidence="2">Belongs to the TonB family.</text>
</comment>
<reference evidence="13" key="1">
    <citation type="submission" date="2018-05" db="EMBL/GenBank/DDBJ databases">
        <authorList>
            <person name="Lanie J.A."/>
            <person name="Ng W.-L."/>
            <person name="Kazmierczak K.M."/>
            <person name="Andrzejewski T.M."/>
            <person name="Davidsen T.M."/>
            <person name="Wayne K.J."/>
            <person name="Tettelin H."/>
            <person name="Glass J.I."/>
            <person name="Rusch D."/>
            <person name="Podicherti R."/>
            <person name="Tsui H.-C.T."/>
            <person name="Winkler M.E."/>
        </authorList>
    </citation>
    <scope>NUCLEOTIDE SEQUENCE</scope>
</reference>
<keyword evidence="9 11" id="KW-0472">Membrane</keyword>
<dbReference type="SUPFAM" id="SSF74653">
    <property type="entry name" value="TolA/TonB C-terminal domain"/>
    <property type="match status" value="1"/>
</dbReference>
<evidence type="ECO:0000256" key="3">
    <source>
        <dbReference type="ARBA" id="ARBA00022448"/>
    </source>
</evidence>
<evidence type="ECO:0000313" key="13">
    <source>
        <dbReference type="EMBL" id="SUZ95070.1"/>
    </source>
</evidence>
<evidence type="ECO:0000256" key="9">
    <source>
        <dbReference type="ARBA" id="ARBA00023136"/>
    </source>
</evidence>
<keyword evidence="3" id="KW-0813">Transport</keyword>
<evidence type="ECO:0000256" key="2">
    <source>
        <dbReference type="ARBA" id="ARBA00006555"/>
    </source>
</evidence>
<dbReference type="InterPro" id="IPR037682">
    <property type="entry name" value="TonB_C"/>
</dbReference>
<evidence type="ECO:0000256" key="7">
    <source>
        <dbReference type="ARBA" id="ARBA00022927"/>
    </source>
</evidence>
<feature type="transmembrane region" description="Helical" evidence="11">
    <location>
        <begin position="29"/>
        <end position="50"/>
    </location>
</feature>
<keyword evidence="4" id="KW-1003">Cell membrane</keyword>
<evidence type="ECO:0000256" key="5">
    <source>
        <dbReference type="ARBA" id="ARBA00022519"/>
    </source>
</evidence>
<dbReference type="Pfam" id="PF03544">
    <property type="entry name" value="TonB_C"/>
    <property type="match status" value="1"/>
</dbReference>
<evidence type="ECO:0000256" key="10">
    <source>
        <dbReference type="SAM" id="MobiDB-lite"/>
    </source>
</evidence>
<feature type="region of interest" description="Disordered" evidence="10">
    <location>
        <begin position="76"/>
        <end position="114"/>
    </location>
</feature>
<dbReference type="GO" id="GO:0015031">
    <property type="term" value="P:protein transport"/>
    <property type="evidence" value="ECO:0007669"/>
    <property type="project" value="UniProtKB-KW"/>
</dbReference>
<proteinExistence type="inferred from homology"/>
<dbReference type="PANTHER" id="PTHR33446:SF14">
    <property type="entry name" value="PROTEIN TONB"/>
    <property type="match status" value="1"/>
</dbReference>
<sequence length="223" mass="24815">MFEHLKNFLNKIGEVQVAGYTLKEVDSRITAVPLAGIVTVFLFLVMQALVTSDEYDLGEEGVNININFLRQLQDTETQTAKKKPNRPEQEQEPDPPDMDIPETPRPEMNAESIATPDFAGPQFGAFSASTDADVLPIVKVPPQYPRRATQRGIEGWVLVEFTITATGAVINPMVIDADPPGIFNRSAMRTIVKWKYKPRILNGKAVARPGVQHLITFELEDAR</sequence>
<dbReference type="NCBIfam" id="TIGR01352">
    <property type="entry name" value="tonB_Cterm"/>
    <property type="match status" value="1"/>
</dbReference>